<proteinExistence type="predicted"/>
<dbReference type="EMBL" id="BGPR01066760">
    <property type="protein sequence ID" value="GBO41210.1"/>
    <property type="molecule type" value="Genomic_DNA"/>
</dbReference>
<evidence type="ECO:0000313" key="3">
    <source>
        <dbReference type="EMBL" id="GBO41208.1"/>
    </source>
</evidence>
<sequence length="103" mass="11920">MKLFTITLFYQTTLGSIEKFKELSMVAYRSGRFPAQLPVLHPDGMKPKHKKVKYENLMELLQFVPPIYHQFFIGLPHNTTKEATTPVVEEGRESEADNVYDTD</sequence>
<dbReference type="Proteomes" id="UP000499080">
    <property type="component" value="Unassembled WGS sequence"/>
</dbReference>
<organism evidence="3 5">
    <name type="scientific">Araneus ventricosus</name>
    <name type="common">Orbweaver spider</name>
    <name type="synonym">Epeira ventricosa</name>
    <dbReference type="NCBI Taxonomy" id="182803"/>
    <lineage>
        <taxon>Eukaryota</taxon>
        <taxon>Metazoa</taxon>
        <taxon>Ecdysozoa</taxon>
        <taxon>Arthropoda</taxon>
        <taxon>Chelicerata</taxon>
        <taxon>Arachnida</taxon>
        <taxon>Araneae</taxon>
        <taxon>Araneomorphae</taxon>
        <taxon>Entelegynae</taxon>
        <taxon>Araneoidea</taxon>
        <taxon>Araneidae</taxon>
        <taxon>Araneus</taxon>
    </lineage>
</organism>
<dbReference type="AlphaFoldDB" id="A0A4Y2WWK5"/>
<comment type="caution">
    <text evidence="3">The sequence shown here is derived from an EMBL/GenBank/DDBJ whole genome shotgun (WGS) entry which is preliminary data.</text>
</comment>
<evidence type="ECO:0000256" key="1">
    <source>
        <dbReference type="SAM" id="MobiDB-lite"/>
    </source>
</evidence>
<dbReference type="OrthoDB" id="6769113at2759"/>
<feature type="region of interest" description="Disordered" evidence="1">
    <location>
        <begin position="81"/>
        <end position="103"/>
    </location>
</feature>
<protein>
    <submittedName>
        <fullName evidence="3">Uncharacterized protein</fullName>
    </submittedName>
</protein>
<reference evidence="3 5" key="1">
    <citation type="journal article" date="2019" name="Sci. Rep.">
        <title>Orb-weaving spider Araneus ventricosus genome elucidates the spidroin gene catalogue.</title>
        <authorList>
            <person name="Kono N."/>
            <person name="Nakamura H."/>
            <person name="Ohtoshi R."/>
            <person name="Moran D.A.P."/>
            <person name="Shinohara A."/>
            <person name="Yoshida Y."/>
            <person name="Fujiwara M."/>
            <person name="Mori M."/>
            <person name="Tomita M."/>
            <person name="Arakawa K."/>
        </authorList>
    </citation>
    <scope>NUCLEOTIDE SEQUENCE [LARGE SCALE GENOMIC DNA]</scope>
</reference>
<keyword evidence="5" id="KW-1185">Reference proteome</keyword>
<evidence type="ECO:0000313" key="4">
    <source>
        <dbReference type="EMBL" id="GBO41210.1"/>
    </source>
</evidence>
<dbReference type="EMBL" id="BGPR01066759">
    <property type="protein sequence ID" value="GBO41208.1"/>
    <property type="molecule type" value="Genomic_DNA"/>
</dbReference>
<gene>
    <name evidence="3" type="ORF">AVEN_185905_1</name>
    <name evidence="4" type="ORF">AVEN_220941_1</name>
    <name evidence="2" type="ORF">AVEN_28176_1</name>
</gene>
<accession>A0A4Y2WWK5</accession>
<name>A0A4Y2WWK5_ARAVE</name>
<evidence type="ECO:0000313" key="5">
    <source>
        <dbReference type="Proteomes" id="UP000499080"/>
    </source>
</evidence>
<dbReference type="EMBL" id="BGPR01066369">
    <property type="protein sequence ID" value="GBO40929.1"/>
    <property type="molecule type" value="Genomic_DNA"/>
</dbReference>
<evidence type="ECO:0000313" key="2">
    <source>
        <dbReference type="EMBL" id="GBO40929.1"/>
    </source>
</evidence>